<dbReference type="InterPro" id="IPR038494">
    <property type="entry name" value="IGPD_sf"/>
</dbReference>
<evidence type="ECO:0000256" key="1">
    <source>
        <dbReference type="ARBA" id="ARBA00005047"/>
    </source>
</evidence>
<dbReference type="InterPro" id="IPR020568">
    <property type="entry name" value="Ribosomal_Su5_D2-typ_SF"/>
</dbReference>
<dbReference type="FunFam" id="3.30.230.40:FF:000001">
    <property type="entry name" value="Imidazoleglycerol-phosphate dehydratase HisB"/>
    <property type="match status" value="1"/>
</dbReference>
<dbReference type="GO" id="GO:0004424">
    <property type="term" value="F:imidazoleglycerol-phosphate dehydratase activity"/>
    <property type="evidence" value="ECO:0007669"/>
    <property type="project" value="InterPro"/>
</dbReference>
<dbReference type="SUPFAM" id="SSF54211">
    <property type="entry name" value="Ribosomal protein S5 domain 2-like"/>
    <property type="match status" value="2"/>
</dbReference>
<keyword evidence="4" id="KW-0368">Histidine biosynthesis</keyword>
<keyword evidence="5 6" id="KW-0456">Lyase</keyword>
<evidence type="ECO:0000313" key="6">
    <source>
        <dbReference type="EMBL" id="MPN36099.1"/>
    </source>
</evidence>
<gene>
    <name evidence="6" type="primary">hisB_42</name>
    <name evidence="6" type="ORF">SDC9_183604</name>
</gene>
<comment type="caution">
    <text evidence="6">The sequence shown here is derived from an EMBL/GenBank/DDBJ whole genome shotgun (WGS) entry which is preliminary data.</text>
</comment>
<dbReference type="UniPathway" id="UPA00031">
    <property type="reaction ID" value="UER00011"/>
</dbReference>
<comment type="pathway">
    <text evidence="1">Amino-acid biosynthesis; L-histidine biosynthesis; L-histidine from 5-phospho-alpha-D-ribose 1-diphosphate: step 6/9.</text>
</comment>
<accession>A0A645HD95</accession>
<dbReference type="PANTHER" id="PTHR23133">
    <property type="entry name" value="IMIDAZOLEGLYCEROL-PHOSPHATE DEHYDRATASE HIS7"/>
    <property type="match status" value="1"/>
</dbReference>
<organism evidence="6">
    <name type="scientific">bioreactor metagenome</name>
    <dbReference type="NCBI Taxonomy" id="1076179"/>
    <lineage>
        <taxon>unclassified sequences</taxon>
        <taxon>metagenomes</taxon>
        <taxon>ecological metagenomes</taxon>
    </lineage>
</organism>
<dbReference type="PROSITE" id="PS00954">
    <property type="entry name" value="IGP_DEHYDRATASE_1"/>
    <property type="match status" value="1"/>
</dbReference>
<dbReference type="InterPro" id="IPR000807">
    <property type="entry name" value="ImidazoleglycerolP_deHydtase"/>
</dbReference>
<dbReference type="InterPro" id="IPR020565">
    <property type="entry name" value="ImidazoleglycerP_deHydtase_CS"/>
</dbReference>
<proteinExistence type="predicted"/>
<dbReference type="PANTHER" id="PTHR23133:SF2">
    <property type="entry name" value="IMIDAZOLEGLYCEROL-PHOSPHATE DEHYDRATASE"/>
    <property type="match status" value="1"/>
</dbReference>
<name>A0A645HD95_9ZZZZ</name>
<dbReference type="EMBL" id="VSSQ01090044">
    <property type="protein sequence ID" value="MPN36099.1"/>
    <property type="molecule type" value="Genomic_DNA"/>
</dbReference>
<dbReference type="Pfam" id="PF00475">
    <property type="entry name" value="IGPD"/>
    <property type="match status" value="1"/>
</dbReference>
<evidence type="ECO:0000256" key="5">
    <source>
        <dbReference type="ARBA" id="ARBA00023239"/>
    </source>
</evidence>
<sequence>MVDLMFSRACIGICLKAKGDTEVDFHHLTEDIGITLGQLLREIAKEGGIARYGWCILPMDGSLARVALDFSGRGASYFSGSFPSEKCGEFDMELIPEFFRGFAREGGMTLHIALLETDNSHHAAEAVFKAVGMALRQALSPSDQAPSTKGLWL</sequence>
<dbReference type="Gene3D" id="3.30.230.40">
    <property type="entry name" value="Imidazole glycerol phosphate dehydratase, domain 1"/>
    <property type="match status" value="2"/>
</dbReference>
<dbReference type="AlphaFoldDB" id="A0A645HD95"/>
<keyword evidence="3" id="KW-0028">Amino-acid biosynthesis</keyword>
<evidence type="ECO:0000256" key="4">
    <source>
        <dbReference type="ARBA" id="ARBA00023102"/>
    </source>
</evidence>
<evidence type="ECO:0000256" key="2">
    <source>
        <dbReference type="ARBA" id="ARBA00016664"/>
    </source>
</evidence>
<evidence type="ECO:0000256" key="3">
    <source>
        <dbReference type="ARBA" id="ARBA00022605"/>
    </source>
</evidence>
<reference evidence="6" key="1">
    <citation type="submission" date="2019-08" db="EMBL/GenBank/DDBJ databases">
        <authorList>
            <person name="Kucharzyk K."/>
            <person name="Murdoch R.W."/>
            <person name="Higgins S."/>
            <person name="Loffler F."/>
        </authorList>
    </citation>
    <scope>NUCLEOTIDE SEQUENCE</scope>
</reference>
<dbReference type="GO" id="GO:0000105">
    <property type="term" value="P:L-histidine biosynthetic process"/>
    <property type="evidence" value="ECO:0007669"/>
    <property type="project" value="UniProtKB-UniPathway"/>
</dbReference>
<protein>
    <recommendedName>
        <fullName evidence="2">Imidazoleglycerol-phosphate dehydratase</fullName>
    </recommendedName>
</protein>